<evidence type="ECO:0000259" key="9">
    <source>
        <dbReference type="Pfam" id="PF06271"/>
    </source>
</evidence>
<dbReference type="EMBL" id="MCOK01000001">
    <property type="protein sequence ID" value="OOC54285.1"/>
    <property type="molecule type" value="Genomic_DNA"/>
</dbReference>
<evidence type="ECO:0000256" key="3">
    <source>
        <dbReference type="ARBA" id="ARBA00022692"/>
    </source>
</evidence>
<dbReference type="STRING" id="501010.NOSIN_11105"/>
<comment type="caution">
    <text evidence="10">The sequence shown here is derived from an EMBL/GenBank/DDBJ whole genome shotgun (WGS) entry which is preliminary data.</text>
</comment>
<dbReference type="Pfam" id="PF00656">
    <property type="entry name" value="Peptidase_C14"/>
    <property type="match status" value="1"/>
</dbReference>
<evidence type="ECO:0000256" key="6">
    <source>
        <dbReference type="SAM" id="MobiDB-lite"/>
    </source>
</evidence>
<proteinExistence type="predicted"/>
<evidence type="ECO:0000256" key="4">
    <source>
        <dbReference type="ARBA" id="ARBA00022989"/>
    </source>
</evidence>
<dbReference type="Gene3D" id="3.40.50.1460">
    <property type="match status" value="1"/>
</dbReference>
<dbReference type="AlphaFoldDB" id="A0A1V3C0P5"/>
<gene>
    <name evidence="10" type="ORF">NOSIN_11105</name>
</gene>
<name>A0A1V3C0P5_9ACTN</name>
<comment type="subcellular location">
    <subcellularLocation>
        <location evidence="1">Cell membrane</location>
        <topology evidence="1">Multi-pass membrane protein</topology>
    </subcellularLocation>
</comment>
<dbReference type="InterPro" id="IPR010432">
    <property type="entry name" value="RDD"/>
</dbReference>
<reference evidence="11" key="1">
    <citation type="submission" date="2016-08" db="EMBL/GenBank/DDBJ databases">
        <authorList>
            <person name="Tokovenko B."/>
            <person name="Kalinowski J."/>
        </authorList>
    </citation>
    <scope>NUCLEOTIDE SEQUENCE [LARGE SCALE GENOMIC DNA]</scope>
    <source>
        <strain evidence="11">UTMC102</strain>
    </source>
</reference>
<feature type="region of interest" description="Disordered" evidence="6">
    <location>
        <begin position="254"/>
        <end position="294"/>
    </location>
</feature>
<dbReference type="GO" id="GO:0006508">
    <property type="term" value="P:proteolysis"/>
    <property type="evidence" value="ECO:0007669"/>
    <property type="project" value="InterPro"/>
</dbReference>
<evidence type="ECO:0000259" key="8">
    <source>
        <dbReference type="Pfam" id="PF00656"/>
    </source>
</evidence>
<evidence type="ECO:0000313" key="10">
    <source>
        <dbReference type="EMBL" id="OOC54285.1"/>
    </source>
</evidence>
<evidence type="ECO:0000256" key="1">
    <source>
        <dbReference type="ARBA" id="ARBA00004651"/>
    </source>
</evidence>
<evidence type="ECO:0000256" key="5">
    <source>
        <dbReference type="ARBA" id="ARBA00023136"/>
    </source>
</evidence>
<keyword evidence="3 7" id="KW-0812">Transmembrane</keyword>
<dbReference type="Pfam" id="PF06271">
    <property type="entry name" value="RDD"/>
    <property type="match status" value="1"/>
</dbReference>
<dbReference type="InterPro" id="IPR029030">
    <property type="entry name" value="Caspase-like_dom_sf"/>
</dbReference>
<feature type="region of interest" description="Disordered" evidence="6">
    <location>
        <begin position="439"/>
        <end position="489"/>
    </location>
</feature>
<dbReference type="PANTHER" id="PTHR36115">
    <property type="entry name" value="PROLINE-RICH ANTIGEN HOMOLOG-RELATED"/>
    <property type="match status" value="1"/>
</dbReference>
<keyword evidence="4 7" id="KW-1133">Transmembrane helix</keyword>
<keyword evidence="5 7" id="KW-0472">Membrane</keyword>
<dbReference type="RefSeq" id="WP_077690688.1">
    <property type="nucleotide sequence ID" value="NZ_MCOK01000001.1"/>
</dbReference>
<dbReference type="GO" id="GO:0004197">
    <property type="term" value="F:cysteine-type endopeptidase activity"/>
    <property type="evidence" value="ECO:0007669"/>
    <property type="project" value="InterPro"/>
</dbReference>
<feature type="transmembrane region" description="Helical" evidence="7">
    <location>
        <begin position="501"/>
        <end position="525"/>
    </location>
</feature>
<dbReference type="InterPro" id="IPR011600">
    <property type="entry name" value="Pept_C14_caspase"/>
</dbReference>
<feature type="domain" description="RDD" evidence="9">
    <location>
        <begin position="488"/>
        <end position="628"/>
    </location>
</feature>
<feature type="compositionally biased region" description="Pro residues" evidence="6">
    <location>
        <begin position="441"/>
        <end position="454"/>
    </location>
</feature>
<feature type="domain" description="Peptidase C14 caspase" evidence="8">
    <location>
        <begin position="5"/>
        <end position="249"/>
    </location>
</feature>
<accession>A0A1V3C0P5</accession>
<dbReference type="GO" id="GO:0005886">
    <property type="term" value="C:plasma membrane"/>
    <property type="evidence" value="ECO:0007669"/>
    <property type="project" value="UniProtKB-SubCell"/>
</dbReference>
<protein>
    <submittedName>
        <fullName evidence="10">Uncharacterized protein</fullName>
    </submittedName>
</protein>
<keyword evidence="11" id="KW-1185">Reference proteome</keyword>
<dbReference type="PANTHER" id="PTHR36115:SF4">
    <property type="entry name" value="MEMBRANE PROTEIN"/>
    <property type="match status" value="1"/>
</dbReference>
<dbReference type="InterPro" id="IPR051791">
    <property type="entry name" value="Pra-immunoreactive"/>
</dbReference>
<dbReference type="NCBIfam" id="NF047832">
    <property type="entry name" value="caspase_w_EACC1"/>
    <property type="match status" value="1"/>
</dbReference>
<evidence type="ECO:0000256" key="2">
    <source>
        <dbReference type="ARBA" id="ARBA00022475"/>
    </source>
</evidence>
<dbReference type="PROSITE" id="PS00018">
    <property type="entry name" value="EF_HAND_1"/>
    <property type="match status" value="1"/>
</dbReference>
<dbReference type="InterPro" id="IPR018247">
    <property type="entry name" value="EF_Hand_1_Ca_BS"/>
</dbReference>
<organism evidence="10 11">
    <name type="scientific">Nocardiopsis sinuspersici</name>
    <dbReference type="NCBI Taxonomy" id="501010"/>
    <lineage>
        <taxon>Bacteria</taxon>
        <taxon>Bacillati</taxon>
        <taxon>Actinomycetota</taxon>
        <taxon>Actinomycetes</taxon>
        <taxon>Streptosporangiales</taxon>
        <taxon>Nocardiopsidaceae</taxon>
        <taxon>Nocardiopsis</taxon>
    </lineage>
</organism>
<evidence type="ECO:0000256" key="7">
    <source>
        <dbReference type="SAM" id="Phobius"/>
    </source>
</evidence>
<dbReference type="OrthoDB" id="491589at2"/>
<sequence length="637" mass="68786">MNGDRHALIVATNTYEHDDLEHLLAPDEDAVALAEVLGNPEIGGFGVDVVRNEPAHVVARRVEDFFADRRRSDSLLLHFSCHGLKDDSGRLFFAAADTLPRRLSSTAVSADFVRGHMTGSRARNVVLLLDCCYGGAFMAGMGPRAAGDVNVFDSFSGEGFDSGRGWAVITASNAMEYAFEGSHLRADRQVCPSVFTRALTSGLASGEADLDSDGRVSINELYDYVYDRVRQENPHQTPSRSIHLQGDVYLARSRRRRTDGEGLPEDLRSAVSSSDPFSRRGSVPELRRRLQSQDQETAEAACRVLRGLVRNDIRSIADEASQALAEVVVRPSPGRLDFGRIGQYEPEPHRRVQLLGPALAHDCVPHPRNDWIHAAVEADGVDVAVDTSRSGNLEGVLTLEGRAGETDLPVRVYVAPVRTPIPGALGPRPPAPDLRGMVVPPVAPPVPGPRPAPPTVRKAGPAWAPAPQQLAGSGPRPPQSPPSGHRPASLRGRMAARVIDYALVFLFALGAVFVAVLVASLFAASDGFMQLLANIVAALFLFGWGVLLFLYDWLFLRYRGATFGKMLLGLSVVNAGGGGPLSHRRAAARAAFFGLPQTIPVLGHLAVFLESLVARTDPWSRTLHDRNAGTLVIRTRE</sequence>
<dbReference type="SUPFAM" id="SSF52129">
    <property type="entry name" value="Caspase-like"/>
    <property type="match status" value="1"/>
</dbReference>
<keyword evidence="2" id="KW-1003">Cell membrane</keyword>
<dbReference type="Proteomes" id="UP000189004">
    <property type="component" value="Unassembled WGS sequence"/>
</dbReference>
<evidence type="ECO:0000313" key="11">
    <source>
        <dbReference type="Proteomes" id="UP000189004"/>
    </source>
</evidence>
<feature type="transmembrane region" description="Helical" evidence="7">
    <location>
        <begin position="531"/>
        <end position="556"/>
    </location>
</feature>